<evidence type="ECO:0000256" key="6">
    <source>
        <dbReference type="ARBA" id="ARBA00023121"/>
    </source>
</evidence>
<protein>
    <recommendedName>
        <fullName evidence="8 9">Chromosomal replication initiator protein DnaA</fullName>
    </recommendedName>
</protein>
<dbReference type="InterPro" id="IPR018312">
    <property type="entry name" value="Chromosome_initiator_DnaA_CS"/>
</dbReference>
<dbReference type="InterPro" id="IPR013317">
    <property type="entry name" value="DnaA_dom"/>
</dbReference>
<dbReference type="SMART" id="SM00760">
    <property type="entry name" value="Bac_DnaA_C"/>
    <property type="match status" value="1"/>
</dbReference>
<name>A0ABT1P4E2_9GAMM</name>
<evidence type="ECO:0000256" key="12">
    <source>
        <dbReference type="SAM" id="MobiDB-lite"/>
    </source>
</evidence>
<feature type="binding site" evidence="8">
    <location>
        <position position="284"/>
    </location>
    <ligand>
        <name>ATP</name>
        <dbReference type="ChEBI" id="CHEBI:30616"/>
    </ligand>
</feature>
<dbReference type="InterPro" id="IPR027417">
    <property type="entry name" value="P-loop_NTPase"/>
</dbReference>
<comment type="function">
    <text evidence="8 10">Plays an essential role in the initiation and regulation of chromosomal replication. ATP-DnaA binds to the origin of replication (oriC) to initiate formation of the DNA replication initiation complex once per cell cycle. Binds the DnaA box (a 9 base pair repeat at the origin) and separates the double-stranded (ds)DNA. Forms a right-handed helical filament on oriC DNA; dsDNA binds to the exterior of the filament while single-stranded (ss)DNA is stabiized in the filament's interior. The ATP-DnaA-oriC complex binds and stabilizes one strand of the AT-rich DNA unwinding element (DUE), permitting loading of DNA polymerase. After initiation quickly degrades to an ADP-DnaA complex that is not apt for DNA replication. Binds acidic phospholipids.</text>
</comment>
<dbReference type="Gene3D" id="3.40.50.300">
    <property type="entry name" value="P-loop containing nucleotide triphosphate hydrolases"/>
    <property type="match status" value="1"/>
</dbReference>
<keyword evidence="7 8" id="KW-0238">DNA-binding</keyword>
<dbReference type="PRINTS" id="PR00051">
    <property type="entry name" value="DNAA"/>
</dbReference>
<feature type="binding site" evidence="8">
    <location>
        <position position="281"/>
    </location>
    <ligand>
        <name>ATP</name>
        <dbReference type="ChEBI" id="CHEBI:30616"/>
    </ligand>
</feature>
<dbReference type="PROSITE" id="PS01008">
    <property type="entry name" value="DNAA"/>
    <property type="match status" value="1"/>
</dbReference>
<dbReference type="HAMAP" id="MF_00377">
    <property type="entry name" value="DnaA_bact"/>
    <property type="match status" value="1"/>
</dbReference>
<feature type="domain" description="AAA+ ATPase" evidence="13">
    <location>
        <begin position="270"/>
        <end position="479"/>
    </location>
</feature>
<dbReference type="Pfam" id="PF11638">
    <property type="entry name" value="DnaA_N"/>
    <property type="match status" value="1"/>
</dbReference>
<feature type="binding site" evidence="8">
    <location>
        <position position="283"/>
    </location>
    <ligand>
        <name>ATP</name>
        <dbReference type="ChEBI" id="CHEBI:30616"/>
    </ligand>
</feature>
<dbReference type="EMBL" id="JACASI010000030">
    <property type="protein sequence ID" value="MCQ3829951.1"/>
    <property type="molecule type" value="Genomic_DNA"/>
</dbReference>
<dbReference type="InterPro" id="IPR020591">
    <property type="entry name" value="Chromosome_initiator_DnaA-like"/>
</dbReference>
<comment type="domain">
    <text evidence="8">Domain I is involved in oligomerization and binding regulators, domain II is flexibile and of varying length in different bacteria, domain III forms the AAA+ region, while domain IV binds dsDNA.</text>
</comment>
<evidence type="ECO:0000256" key="11">
    <source>
        <dbReference type="RuleBase" id="RU004227"/>
    </source>
</evidence>
<keyword evidence="16" id="KW-1185">Reference proteome</keyword>
<evidence type="ECO:0000259" key="14">
    <source>
        <dbReference type="SMART" id="SM00760"/>
    </source>
</evidence>
<keyword evidence="2 8" id="KW-0963">Cytoplasm</keyword>
<dbReference type="PANTHER" id="PTHR30050:SF2">
    <property type="entry name" value="CHROMOSOMAL REPLICATION INITIATOR PROTEIN DNAA"/>
    <property type="match status" value="1"/>
</dbReference>
<evidence type="ECO:0000256" key="1">
    <source>
        <dbReference type="ARBA" id="ARBA00006583"/>
    </source>
</evidence>
<feature type="compositionally biased region" description="Polar residues" evidence="12">
    <location>
        <begin position="100"/>
        <end position="109"/>
    </location>
</feature>
<accession>A0ABT1P4E2</accession>
<feature type="binding site" evidence="8">
    <location>
        <position position="285"/>
    </location>
    <ligand>
        <name>ATP</name>
        <dbReference type="ChEBI" id="CHEBI:30616"/>
    </ligand>
</feature>
<dbReference type="InterPro" id="IPR038454">
    <property type="entry name" value="DnaA_N_sf"/>
</dbReference>
<keyword evidence="6 8" id="KW-0446">Lipid-binding</keyword>
<dbReference type="InterPro" id="IPR013159">
    <property type="entry name" value="DnaA_C"/>
</dbReference>
<evidence type="ECO:0000313" key="16">
    <source>
        <dbReference type="Proteomes" id="UP001205566"/>
    </source>
</evidence>
<feature type="domain" description="Chromosomal replication initiator DnaA C-terminal" evidence="14">
    <location>
        <begin position="481"/>
        <end position="550"/>
    </location>
</feature>
<comment type="similarity">
    <text evidence="1 8 11">Belongs to the DnaA family.</text>
</comment>
<evidence type="ECO:0000256" key="2">
    <source>
        <dbReference type="ARBA" id="ARBA00022490"/>
    </source>
</evidence>
<dbReference type="PANTHER" id="PTHR30050">
    <property type="entry name" value="CHROMOSOMAL REPLICATION INITIATOR PROTEIN DNAA"/>
    <property type="match status" value="1"/>
</dbReference>
<evidence type="ECO:0000313" key="15">
    <source>
        <dbReference type="EMBL" id="MCQ3829951.1"/>
    </source>
</evidence>
<evidence type="ECO:0000256" key="10">
    <source>
        <dbReference type="RuleBase" id="RU000577"/>
    </source>
</evidence>
<proteinExistence type="inferred from homology"/>
<dbReference type="Proteomes" id="UP001205566">
    <property type="component" value="Unassembled WGS sequence"/>
</dbReference>
<dbReference type="InterPro" id="IPR001957">
    <property type="entry name" value="Chromosome_initiator_DnaA"/>
</dbReference>
<feature type="region of interest" description="Disordered" evidence="12">
    <location>
        <begin position="90"/>
        <end position="134"/>
    </location>
</feature>
<dbReference type="SUPFAM" id="SSF48295">
    <property type="entry name" value="TrpR-like"/>
    <property type="match status" value="1"/>
</dbReference>
<keyword evidence="5 8" id="KW-0067">ATP-binding</keyword>
<dbReference type="Gene3D" id="1.10.1750.10">
    <property type="match status" value="1"/>
</dbReference>
<feature type="region of interest" description="Domain IV, binds dsDNA" evidence="8">
    <location>
        <begin position="454"/>
        <end position="573"/>
    </location>
</feature>
<dbReference type="InterPro" id="IPR024633">
    <property type="entry name" value="DnaA_N_dom"/>
</dbReference>
<evidence type="ECO:0000256" key="7">
    <source>
        <dbReference type="ARBA" id="ARBA00023125"/>
    </source>
</evidence>
<dbReference type="Pfam" id="PF08299">
    <property type="entry name" value="Bac_DnaA_C"/>
    <property type="match status" value="1"/>
</dbReference>
<feature type="region of interest" description="Domain III, AAA+ region" evidence="8">
    <location>
        <begin position="237"/>
        <end position="453"/>
    </location>
</feature>
<dbReference type="InterPro" id="IPR010921">
    <property type="entry name" value="Trp_repressor/repl_initiator"/>
</dbReference>
<sequence length="573" mass="62576">MSDSVWKQCAACLQDELPPQQFSTWIRPLRVSDDSSEGELRLVAPNRFILNWVSDKFLDRIRELVQQFAGRSLPVEVVSLDRRTSRFRRSLNGDSGFGGQSHTSHSQATGFGGYARNSGGSTQRPASAPVENGASPGYGAAAPVASAGAVRHAAPVSERVPASQPVAQAVPVNRSLPGMEAHNHLAAEEASAEALTPAEKLPADLHSSDAVVAPSLPAAGTGQRKVEVEGAIKHGSALNRGFTFASFVEGKSNQLGLAAAQQIADNPGGAYNPLFIYGGVGLGKTHLMHAVGNALVERNPNAKVVYLHSERFVADMVKALQLNAISDFKRYYRSVDALLIDDIQFFAGKERSQEEFFHTFNALLEGGQQIILTCDRYPKEIDGLEERLKSRFGWGLTVAVEPPELETRVAILMKKAEQVGVDLPHDSAFFIAQRIRSNVRELEGALRRVIANAQFTGRAIDDILVREALKDLLALQDRLVSIDNIQRVVAEYYKIKVADLLSKRRSRSVARPRQVAMSLAKELTNHSLPEIGDAFGGRDHTTVLHACRKIKELQESDGDIREDVRLLTRSLTT</sequence>
<dbReference type="SUPFAM" id="SSF52540">
    <property type="entry name" value="P-loop containing nucleoside triphosphate hydrolases"/>
    <property type="match status" value="1"/>
</dbReference>
<evidence type="ECO:0000256" key="3">
    <source>
        <dbReference type="ARBA" id="ARBA00022705"/>
    </source>
</evidence>
<dbReference type="Pfam" id="PF00308">
    <property type="entry name" value="Bac_DnaA"/>
    <property type="match status" value="1"/>
</dbReference>
<dbReference type="CDD" id="cd06571">
    <property type="entry name" value="Bac_DnaA_C"/>
    <property type="match status" value="1"/>
</dbReference>
<evidence type="ECO:0000256" key="9">
    <source>
        <dbReference type="NCBIfam" id="TIGR00362"/>
    </source>
</evidence>
<dbReference type="InterPro" id="IPR003593">
    <property type="entry name" value="AAA+_ATPase"/>
</dbReference>
<dbReference type="NCBIfam" id="TIGR00362">
    <property type="entry name" value="DnaA"/>
    <property type="match status" value="1"/>
</dbReference>
<reference evidence="15" key="1">
    <citation type="thesis" date="2020" institute="Technische Universitat Dresden" country="Dresden, Germany">
        <title>The Agarolytic System of Microbulbifer elongatus PORT2, Isolated from Batu Karas, Pangandaran West Java Indonesia.</title>
        <authorList>
            <person name="Anggraeni S.R."/>
        </authorList>
    </citation>
    <scope>NUCLEOTIDE SEQUENCE</scope>
    <source>
        <strain evidence="15">PORT2</strain>
    </source>
</reference>
<comment type="subcellular location">
    <subcellularLocation>
        <location evidence="8">Cytoplasm</location>
    </subcellularLocation>
</comment>
<dbReference type="Gene3D" id="3.30.300.180">
    <property type="match status" value="1"/>
</dbReference>
<comment type="caution">
    <text evidence="15">The sequence shown here is derived from an EMBL/GenBank/DDBJ whole genome shotgun (WGS) entry which is preliminary data.</text>
</comment>
<keyword evidence="3 8" id="KW-0235">DNA replication</keyword>
<evidence type="ECO:0000256" key="4">
    <source>
        <dbReference type="ARBA" id="ARBA00022741"/>
    </source>
</evidence>
<evidence type="ECO:0000256" key="5">
    <source>
        <dbReference type="ARBA" id="ARBA00022840"/>
    </source>
</evidence>
<dbReference type="CDD" id="cd00009">
    <property type="entry name" value="AAA"/>
    <property type="match status" value="1"/>
</dbReference>
<dbReference type="SMART" id="SM00382">
    <property type="entry name" value="AAA"/>
    <property type="match status" value="1"/>
</dbReference>
<gene>
    <name evidence="8 15" type="primary">dnaA</name>
    <name evidence="15" type="ORF">HXX02_10885</name>
</gene>
<evidence type="ECO:0000256" key="8">
    <source>
        <dbReference type="HAMAP-Rule" id="MF_00377"/>
    </source>
</evidence>
<dbReference type="RefSeq" id="WP_255874964.1">
    <property type="nucleotide sequence ID" value="NZ_JACASI010000030.1"/>
</dbReference>
<comment type="caution">
    <text evidence="8">Lacks conserved residue(s) required for the propagation of feature annotation.</text>
</comment>
<keyword evidence="4 8" id="KW-0547">Nucleotide-binding</keyword>
<comment type="subunit">
    <text evidence="8">Oligomerizes as a right-handed, spiral filament on DNA at oriC.</text>
</comment>
<dbReference type="Gene3D" id="1.10.8.60">
    <property type="match status" value="1"/>
</dbReference>
<evidence type="ECO:0000259" key="13">
    <source>
        <dbReference type="SMART" id="SM00382"/>
    </source>
</evidence>
<feature type="region of interest" description="Domain I, interacts with DnaA modulators" evidence="8">
    <location>
        <begin position="1"/>
        <end position="163"/>
    </location>
</feature>
<organism evidence="15 16">
    <name type="scientific">Microbulbifer elongatus</name>
    <dbReference type="NCBI Taxonomy" id="86173"/>
    <lineage>
        <taxon>Bacteria</taxon>
        <taxon>Pseudomonadati</taxon>
        <taxon>Pseudomonadota</taxon>
        <taxon>Gammaproteobacteria</taxon>
        <taxon>Cellvibrionales</taxon>
        <taxon>Microbulbiferaceae</taxon>
        <taxon>Microbulbifer</taxon>
    </lineage>
</organism>